<dbReference type="GeneID" id="64635234"/>
<feature type="compositionally biased region" description="Acidic residues" evidence="1">
    <location>
        <begin position="155"/>
        <end position="166"/>
    </location>
</feature>
<evidence type="ECO:0000313" key="3">
    <source>
        <dbReference type="EMBL" id="KAG1803341.1"/>
    </source>
</evidence>
<dbReference type="OrthoDB" id="3268553at2759"/>
<dbReference type="Pfam" id="PF20149">
    <property type="entry name" value="DUF6532"/>
    <property type="match status" value="1"/>
</dbReference>
<dbReference type="InterPro" id="IPR045341">
    <property type="entry name" value="DUF6532"/>
</dbReference>
<accession>A0A9P7DU67</accession>
<evidence type="ECO:0000256" key="1">
    <source>
        <dbReference type="SAM" id="MobiDB-lite"/>
    </source>
</evidence>
<sequence length="438" mass="49092">MAISKAQDDLCAQMVSTAGRTASGCHHRPTEKETYRILKSQQGDDRQKALQAKAGKRQLKALHTTYRTNPEGFDNKPTELLSNVDRVEDNMFTNRHVPAKPYEPQVLAFSSSKTLAPVLARKTKDSPVMARRTKDSPVLARKMKDSVPVVSADDASSEDSGDEVEDTSQHQLEVSDEDIKPNIKALHGRRQHLKAADFDHITKDVLATTTSIYRCLVVTQAPFPEMLLVETMLAKHAWHEASDITGLTIQLMPSLVKMMTRRTSHASWSMTTIKANHDLAESLKEGISFVFKDWEMKTGIYKMELIQKAINDMWFANRSDEGILYAKYFDPLPLKLMVLVLMVMECCIDEWATGSTLHISTPWSGLSSALLLTNYWRKIHDNLLDMARLHAGGIDLSKTAVSVDTLANDVFNDTIQEYEVEMQVARDGRPQGIEASDA</sequence>
<proteinExistence type="predicted"/>
<gene>
    <name evidence="3" type="ORF">BJ212DRAFT_1487052</name>
</gene>
<dbReference type="Proteomes" id="UP000807769">
    <property type="component" value="Unassembled WGS sequence"/>
</dbReference>
<dbReference type="RefSeq" id="XP_041186551.1">
    <property type="nucleotide sequence ID" value="XM_041341218.1"/>
</dbReference>
<feature type="region of interest" description="Disordered" evidence="1">
    <location>
        <begin position="126"/>
        <end position="178"/>
    </location>
</feature>
<organism evidence="3 4">
    <name type="scientific">Suillus subaureus</name>
    <dbReference type="NCBI Taxonomy" id="48587"/>
    <lineage>
        <taxon>Eukaryota</taxon>
        <taxon>Fungi</taxon>
        <taxon>Dikarya</taxon>
        <taxon>Basidiomycota</taxon>
        <taxon>Agaricomycotina</taxon>
        <taxon>Agaricomycetes</taxon>
        <taxon>Agaricomycetidae</taxon>
        <taxon>Boletales</taxon>
        <taxon>Suillineae</taxon>
        <taxon>Suillaceae</taxon>
        <taxon>Suillus</taxon>
    </lineage>
</organism>
<feature type="domain" description="DUF6532" evidence="2">
    <location>
        <begin position="211"/>
        <end position="355"/>
    </location>
</feature>
<keyword evidence="4" id="KW-1185">Reference proteome</keyword>
<evidence type="ECO:0000259" key="2">
    <source>
        <dbReference type="Pfam" id="PF20149"/>
    </source>
</evidence>
<dbReference type="AlphaFoldDB" id="A0A9P7DU67"/>
<name>A0A9P7DU67_9AGAM</name>
<dbReference type="EMBL" id="JABBWG010000067">
    <property type="protein sequence ID" value="KAG1803341.1"/>
    <property type="molecule type" value="Genomic_DNA"/>
</dbReference>
<protein>
    <recommendedName>
        <fullName evidence="2">DUF6532 domain-containing protein</fullName>
    </recommendedName>
</protein>
<evidence type="ECO:0000313" key="4">
    <source>
        <dbReference type="Proteomes" id="UP000807769"/>
    </source>
</evidence>
<comment type="caution">
    <text evidence="3">The sequence shown here is derived from an EMBL/GenBank/DDBJ whole genome shotgun (WGS) entry which is preliminary data.</text>
</comment>
<reference evidence="3" key="1">
    <citation type="journal article" date="2020" name="New Phytol.">
        <title>Comparative genomics reveals dynamic genome evolution in host specialist ectomycorrhizal fungi.</title>
        <authorList>
            <person name="Lofgren L.A."/>
            <person name="Nguyen N.H."/>
            <person name="Vilgalys R."/>
            <person name="Ruytinx J."/>
            <person name="Liao H.L."/>
            <person name="Branco S."/>
            <person name="Kuo A."/>
            <person name="LaButti K."/>
            <person name="Lipzen A."/>
            <person name="Andreopoulos W."/>
            <person name="Pangilinan J."/>
            <person name="Riley R."/>
            <person name="Hundley H."/>
            <person name="Na H."/>
            <person name="Barry K."/>
            <person name="Grigoriev I.V."/>
            <person name="Stajich J.E."/>
            <person name="Kennedy P.G."/>
        </authorList>
    </citation>
    <scope>NUCLEOTIDE SEQUENCE</scope>
    <source>
        <strain evidence="3">MN1</strain>
    </source>
</reference>